<proteinExistence type="predicted"/>
<evidence type="ECO:0000256" key="2">
    <source>
        <dbReference type="SAM" id="Phobius"/>
    </source>
</evidence>
<evidence type="ECO:0000313" key="4">
    <source>
        <dbReference type="Proteomes" id="UP000069654"/>
    </source>
</evidence>
<feature type="transmembrane region" description="Helical" evidence="2">
    <location>
        <begin position="46"/>
        <end position="66"/>
    </location>
</feature>
<evidence type="ECO:0000313" key="3">
    <source>
        <dbReference type="EMBL" id="GAT16518.1"/>
    </source>
</evidence>
<dbReference type="AlphaFoldDB" id="A0A100XHF0"/>
<name>A0A100XHF0_MYCTH</name>
<dbReference type="EMBL" id="BCTB01000046">
    <property type="protein sequence ID" value="GAT16518.1"/>
    <property type="molecule type" value="Genomic_DNA"/>
</dbReference>
<comment type="caution">
    <text evidence="3">The sequence shown here is derived from an EMBL/GenBank/DDBJ whole genome shotgun (WGS) entry which is preliminary data.</text>
</comment>
<keyword evidence="2" id="KW-0812">Transmembrane</keyword>
<evidence type="ECO:0000256" key="1">
    <source>
        <dbReference type="SAM" id="MobiDB-lite"/>
    </source>
</evidence>
<gene>
    <name evidence="3" type="ORF">RMCT_3487</name>
</gene>
<reference evidence="3 4" key="1">
    <citation type="journal article" date="2016" name="Genome Announc.">
        <title>Draft Genome Sequences of Five Rapidly Growing Mycobacterium Species, M. thermoresistibile, M. fortuitum subsp. acetamidolyticum, M. canariasense, M. brisbanense, and M. novocastrense.</title>
        <authorList>
            <person name="Katahira K."/>
            <person name="Ogura Y."/>
            <person name="Gotoh Y."/>
            <person name="Hayashi T."/>
        </authorList>
    </citation>
    <scope>NUCLEOTIDE SEQUENCE [LARGE SCALE GENOMIC DNA]</scope>
    <source>
        <strain evidence="3 4">JCM6362</strain>
    </source>
</reference>
<organism evidence="3 4">
    <name type="scientific">Mycolicibacterium thermoresistibile</name>
    <name type="common">Mycobacterium thermoresistibile</name>
    <dbReference type="NCBI Taxonomy" id="1797"/>
    <lineage>
        <taxon>Bacteria</taxon>
        <taxon>Bacillati</taxon>
        <taxon>Actinomycetota</taxon>
        <taxon>Actinomycetes</taxon>
        <taxon>Mycobacteriales</taxon>
        <taxon>Mycobacteriaceae</taxon>
        <taxon>Mycolicibacterium</taxon>
    </lineage>
</organism>
<protein>
    <submittedName>
        <fullName evidence="3">Uncharacterized protein</fullName>
    </submittedName>
</protein>
<accession>A0A100XHF0</accession>
<sequence length="67" mass="7259">MKPQGSVVERVKRARPMTPPHFGRQAGPASEWQPSGHLYTRSQLIACLRAGIIALALLVVLALIVLS</sequence>
<dbReference type="Proteomes" id="UP000069654">
    <property type="component" value="Unassembled WGS sequence"/>
</dbReference>
<feature type="region of interest" description="Disordered" evidence="1">
    <location>
        <begin position="1"/>
        <end position="32"/>
    </location>
</feature>
<keyword evidence="2" id="KW-0472">Membrane</keyword>
<reference evidence="4" key="2">
    <citation type="submission" date="2016-02" db="EMBL/GenBank/DDBJ databases">
        <title>Draft genome sequence of five rapidly growing Mycobacterium species.</title>
        <authorList>
            <person name="Katahira K."/>
            <person name="Gotou Y."/>
            <person name="Iida K."/>
            <person name="Ogura Y."/>
            <person name="Hayashi T."/>
        </authorList>
    </citation>
    <scope>NUCLEOTIDE SEQUENCE [LARGE SCALE GENOMIC DNA]</scope>
    <source>
        <strain evidence="4">JCM6362</strain>
    </source>
</reference>
<keyword evidence="2" id="KW-1133">Transmembrane helix</keyword>